<dbReference type="STRING" id="741276.A0A2S5BI14"/>
<proteinExistence type="predicted"/>
<dbReference type="GO" id="GO:0008967">
    <property type="term" value="F:phosphoglycolate phosphatase activity"/>
    <property type="evidence" value="ECO:0007669"/>
    <property type="project" value="TreeGrafter"/>
</dbReference>
<evidence type="ECO:0000256" key="3">
    <source>
        <dbReference type="PIRSR" id="PIRSR000915-3"/>
    </source>
</evidence>
<dbReference type="PIRSF" id="PIRSF000915">
    <property type="entry name" value="PGP-type_phosphatase"/>
    <property type="match status" value="1"/>
</dbReference>
<evidence type="ECO:0008006" key="6">
    <source>
        <dbReference type="Google" id="ProtNLM"/>
    </source>
</evidence>
<evidence type="ECO:0000256" key="2">
    <source>
        <dbReference type="PIRSR" id="PIRSR000915-2"/>
    </source>
</evidence>
<feature type="binding site" evidence="3">
    <location>
        <position position="42"/>
    </location>
    <ligand>
        <name>Mg(2+)</name>
        <dbReference type="ChEBI" id="CHEBI:18420"/>
    </ligand>
</feature>
<dbReference type="PANTHER" id="PTHR19288">
    <property type="entry name" value="4-NITROPHENYLPHOSPHATASE-RELATED"/>
    <property type="match status" value="1"/>
</dbReference>
<sequence>MVQANTTQDIRLDGHADELEIRDKKDVQALLDRYDAFLFDCDGVIWHLDDREKMTPDAAETINFLKDTGKKVNFVTNNGSKSRGEYLEKFRKHGFNVELEEIHTSGSATAGYVRDVVLPDISDKSKRKVYVIGSDSFEKELQANGLEWTGGTDPEDKEELPPFDYSCIKADPAVGVVVFQFHTQITYKQLTKGFNYLASNEGCRLICTNDNETMLIENGGSAPGAGALLKVLLAALPEDKQPVIVSKPWQEYMDQIRRRTDFDRRRTVFVGDRVQTDVLFANRGGLDSLLVFSGRTQPDDLHHLTAEQAPNYTMSHIGVLQEGKET</sequence>
<evidence type="ECO:0000313" key="4">
    <source>
        <dbReference type="EMBL" id="POY76394.1"/>
    </source>
</evidence>
<gene>
    <name evidence="4" type="ORF">BMF94_0592</name>
</gene>
<feature type="active site" description="Proton donor" evidence="1">
    <location>
        <position position="42"/>
    </location>
</feature>
<comment type="caution">
    <text evidence="4">The sequence shown here is derived from an EMBL/GenBank/DDBJ whole genome shotgun (WGS) entry which is preliminary data.</text>
</comment>
<accession>A0A2S5BI14</accession>
<dbReference type="PANTHER" id="PTHR19288:SF46">
    <property type="entry name" value="HALOACID DEHALOGENASE-LIKE HYDROLASE DOMAIN-CONTAINING PROTEIN 2"/>
    <property type="match status" value="1"/>
</dbReference>
<keyword evidence="3" id="KW-0460">Magnesium</keyword>
<reference evidence="4 5" key="1">
    <citation type="journal article" date="2018" name="Front. Microbiol.">
        <title>Prospects for Fungal Bioremediation of Acidic Radioactive Waste Sites: Characterization and Genome Sequence of Rhodotorula taiwanensis MD1149.</title>
        <authorList>
            <person name="Tkavc R."/>
            <person name="Matrosova V.Y."/>
            <person name="Grichenko O.E."/>
            <person name="Gostincar C."/>
            <person name="Volpe R.P."/>
            <person name="Klimenkova P."/>
            <person name="Gaidamakova E.K."/>
            <person name="Zhou C.E."/>
            <person name="Stewart B.J."/>
            <person name="Lyman M.G."/>
            <person name="Malfatti S.A."/>
            <person name="Rubinfeld B."/>
            <person name="Courtot M."/>
            <person name="Singh J."/>
            <person name="Dalgard C.L."/>
            <person name="Hamilton T."/>
            <person name="Frey K.G."/>
            <person name="Gunde-Cimerman N."/>
            <person name="Dugan L."/>
            <person name="Daly M.J."/>
        </authorList>
    </citation>
    <scope>NUCLEOTIDE SEQUENCE [LARGE SCALE GENOMIC DNA]</scope>
    <source>
        <strain evidence="4 5">MD1149</strain>
    </source>
</reference>
<dbReference type="AlphaFoldDB" id="A0A2S5BI14"/>
<evidence type="ECO:0000256" key="1">
    <source>
        <dbReference type="PIRSR" id="PIRSR000915-1"/>
    </source>
</evidence>
<dbReference type="GO" id="GO:0004035">
    <property type="term" value="F:alkaline phosphatase activity"/>
    <property type="evidence" value="ECO:0007669"/>
    <property type="project" value="TreeGrafter"/>
</dbReference>
<dbReference type="Pfam" id="PF13242">
    <property type="entry name" value="Hydrolase_like"/>
    <property type="match status" value="1"/>
</dbReference>
<dbReference type="Gene3D" id="3.40.50.1000">
    <property type="entry name" value="HAD superfamily/HAD-like"/>
    <property type="match status" value="2"/>
</dbReference>
<feature type="binding site" evidence="3">
    <location>
        <position position="272"/>
    </location>
    <ligand>
        <name>Mg(2+)</name>
        <dbReference type="ChEBI" id="CHEBI:18420"/>
    </ligand>
</feature>
<organism evidence="4 5">
    <name type="scientific">Rhodotorula taiwanensis</name>
    <dbReference type="NCBI Taxonomy" id="741276"/>
    <lineage>
        <taxon>Eukaryota</taxon>
        <taxon>Fungi</taxon>
        <taxon>Dikarya</taxon>
        <taxon>Basidiomycota</taxon>
        <taxon>Pucciniomycotina</taxon>
        <taxon>Microbotryomycetes</taxon>
        <taxon>Sporidiobolales</taxon>
        <taxon>Sporidiobolaceae</taxon>
        <taxon>Rhodotorula</taxon>
    </lineage>
</organism>
<dbReference type="OrthoDB" id="413953at2759"/>
<dbReference type="InterPro" id="IPR006357">
    <property type="entry name" value="HAD-SF_hydro_IIA"/>
</dbReference>
<dbReference type="NCBIfam" id="TIGR01460">
    <property type="entry name" value="HAD-SF-IIA"/>
    <property type="match status" value="1"/>
</dbReference>
<comment type="cofactor">
    <cofactor evidence="3">
        <name>Mg(2+)</name>
        <dbReference type="ChEBI" id="CHEBI:18420"/>
    </cofactor>
    <text evidence="3">Divalent metal ions. Mg(2+) is the most effective.</text>
</comment>
<dbReference type="GO" id="GO:0046872">
    <property type="term" value="F:metal ion binding"/>
    <property type="evidence" value="ECO:0007669"/>
    <property type="project" value="UniProtKB-KW"/>
</dbReference>
<dbReference type="InterPro" id="IPR023214">
    <property type="entry name" value="HAD_sf"/>
</dbReference>
<dbReference type="GO" id="GO:0005737">
    <property type="term" value="C:cytoplasm"/>
    <property type="evidence" value="ECO:0007669"/>
    <property type="project" value="TreeGrafter"/>
</dbReference>
<dbReference type="EMBL" id="PJQD01000005">
    <property type="protein sequence ID" value="POY76394.1"/>
    <property type="molecule type" value="Genomic_DNA"/>
</dbReference>
<dbReference type="SUPFAM" id="SSF56784">
    <property type="entry name" value="HAD-like"/>
    <property type="match status" value="1"/>
</dbReference>
<name>A0A2S5BI14_9BASI</name>
<evidence type="ECO:0000313" key="5">
    <source>
        <dbReference type="Proteomes" id="UP000237144"/>
    </source>
</evidence>
<feature type="active site" description="Nucleophile" evidence="1">
    <location>
        <position position="40"/>
    </location>
</feature>
<dbReference type="Proteomes" id="UP000237144">
    <property type="component" value="Unassembled WGS sequence"/>
</dbReference>
<feature type="binding site" evidence="2">
    <location>
        <position position="247"/>
    </location>
    <ligand>
        <name>substrate</name>
    </ligand>
</feature>
<dbReference type="Pfam" id="PF13344">
    <property type="entry name" value="Hydrolase_6"/>
    <property type="match status" value="1"/>
</dbReference>
<feature type="binding site" evidence="3">
    <location>
        <position position="40"/>
    </location>
    <ligand>
        <name>Mg(2+)</name>
        <dbReference type="ChEBI" id="CHEBI:18420"/>
    </ligand>
</feature>
<protein>
    <recommendedName>
        <fullName evidence="6">4-nitrophenylphosphatase</fullName>
    </recommendedName>
</protein>
<keyword evidence="5" id="KW-1185">Reference proteome</keyword>
<dbReference type="InterPro" id="IPR036412">
    <property type="entry name" value="HAD-like_sf"/>
</dbReference>
<keyword evidence="3" id="KW-0479">Metal-binding</keyword>